<gene>
    <name evidence="9" type="primary">ispE</name>
    <name evidence="12" type="ORF">EV380_1658</name>
</gene>
<accession>A0A4Q8ACX4</accession>
<dbReference type="InterPro" id="IPR004424">
    <property type="entry name" value="IspE"/>
</dbReference>
<dbReference type="Gene3D" id="3.30.230.10">
    <property type="match status" value="1"/>
</dbReference>
<dbReference type="InterPro" id="IPR006204">
    <property type="entry name" value="GHMP_kinase_N_dom"/>
</dbReference>
<dbReference type="GO" id="GO:0019288">
    <property type="term" value="P:isopentenyl diphosphate biosynthetic process, methylerythritol 4-phosphate pathway"/>
    <property type="evidence" value="ECO:0007669"/>
    <property type="project" value="UniProtKB-UniRule"/>
</dbReference>
<comment type="pathway">
    <text evidence="9">Isoprenoid biosynthesis; isopentenyl diphosphate biosynthesis via DXP pathway; isopentenyl diphosphate from 1-deoxy-D-xylulose 5-phosphate: step 3/6.</text>
</comment>
<feature type="binding site" evidence="9">
    <location>
        <begin position="104"/>
        <end position="114"/>
    </location>
    <ligand>
        <name>ATP</name>
        <dbReference type="ChEBI" id="CHEBI:30616"/>
    </ligand>
</feature>
<evidence type="ECO:0000256" key="6">
    <source>
        <dbReference type="ARBA" id="ARBA00022777"/>
    </source>
</evidence>
<protein>
    <recommendedName>
        <fullName evidence="3 9">4-diphosphocytidyl-2-C-methyl-D-erythritol kinase</fullName>
        <shortName evidence="9">CMK</shortName>
        <ecNumber evidence="2 9">2.7.1.148</ecNumber>
    </recommendedName>
    <alternativeName>
        <fullName evidence="8 9">4-(cytidine-5'-diphospho)-2-C-methyl-D-erythritol kinase</fullName>
    </alternativeName>
</protein>
<dbReference type="PANTHER" id="PTHR43527:SF2">
    <property type="entry name" value="4-DIPHOSPHOCYTIDYL-2-C-METHYL-D-ERYTHRITOL KINASE, CHLOROPLASTIC"/>
    <property type="match status" value="1"/>
</dbReference>
<feature type="domain" description="GHMP kinase C-terminal" evidence="11">
    <location>
        <begin position="216"/>
        <end position="287"/>
    </location>
</feature>
<evidence type="ECO:0000256" key="2">
    <source>
        <dbReference type="ARBA" id="ARBA00012052"/>
    </source>
</evidence>
<comment type="caution">
    <text evidence="12">The sequence shown here is derived from an EMBL/GenBank/DDBJ whole genome shotgun (WGS) entry which is preliminary data.</text>
</comment>
<keyword evidence="6 9" id="KW-0418">Kinase</keyword>
<keyword evidence="13" id="KW-1185">Reference proteome</keyword>
<dbReference type="InterPro" id="IPR036554">
    <property type="entry name" value="GHMP_kinase_C_sf"/>
</dbReference>
<dbReference type="EMBL" id="SHLA01000001">
    <property type="protein sequence ID" value="RZU62070.1"/>
    <property type="molecule type" value="Genomic_DNA"/>
</dbReference>
<dbReference type="GO" id="GO:0016114">
    <property type="term" value="P:terpenoid biosynthetic process"/>
    <property type="evidence" value="ECO:0007669"/>
    <property type="project" value="UniProtKB-UniRule"/>
</dbReference>
<dbReference type="GO" id="GO:0050515">
    <property type="term" value="F:4-(cytidine 5'-diphospho)-2-C-methyl-D-erythritol kinase activity"/>
    <property type="evidence" value="ECO:0007669"/>
    <property type="project" value="UniProtKB-UniRule"/>
</dbReference>
<name>A0A4Q8ACX4_9MICC</name>
<dbReference type="Pfam" id="PF08544">
    <property type="entry name" value="GHMP_kinases_C"/>
    <property type="match status" value="1"/>
</dbReference>
<dbReference type="OrthoDB" id="3173073at2"/>
<keyword evidence="7 9" id="KW-0067">ATP-binding</keyword>
<organism evidence="12 13">
    <name type="scientific">Zhihengliuella halotolerans</name>
    <dbReference type="NCBI Taxonomy" id="370736"/>
    <lineage>
        <taxon>Bacteria</taxon>
        <taxon>Bacillati</taxon>
        <taxon>Actinomycetota</taxon>
        <taxon>Actinomycetes</taxon>
        <taxon>Micrococcales</taxon>
        <taxon>Micrococcaceae</taxon>
        <taxon>Zhihengliuella</taxon>
    </lineage>
</organism>
<dbReference type="UniPathway" id="UPA00056">
    <property type="reaction ID" value="UER00094"/>
</dbReference>
<comment type="function">
    <text evidence="9">Catalyzes the phosphorylation of the position 2 hydroxy group of 4-diphosphocytidyl-2C-methyl-D-erythritol.</text>
</comment>
<evidence type="ECO:0000256" key="4">
    <source>
        <dbReference type="ARBA" id="ARBA00022679"/>
    </source>
</evidence>
<feature type="domain" description="GHMP kinase N-terminal" evidence="10">
    <location>
        <begin position="76"/>
        <end position="154"/>
    </location>
</feature>
<evidence type="ECO:0000256" key="7">
    <source>
        <dbReference type="ARBA" id="ARBA00022840"/>
    </source>
</evidence>
<dbReference type="SUPFAM" id="SSF54211">
    <property type="entry name" value="Ribosomal protein S5 domain 2-like"/>
    <property type="match status" value="1"/>
</dbReference>
<dbReference type="HAMAP" id="MF_00061">
    <property type="entry name" value="IspE"/>
    <property type="match status" value="1"/>
</dbReference>
<dbReference type="NCBIfam" id="TIGR00154">
    <property type="entry name" value="ispE"/>
    <property type="match status" value="1"/>
</dbReference>
<dbReference type="EC" id="2.7.1.148" evidence="2 9"/>
<evidence type="ECO:0000256" key="8">
    <source>
        <dbReference type="ARBA" id="ARBA00032554"/>
    </source>
</evidence>
<dbReference type="GO" id="GO:0005524">
    <property type="term" value="F:ATP binding"/>
    <property type="evidence" value="ECO:0007669"/>
    <property type="project" value="UniProtKB-UniRule"/>
</dbReference>
<reference evidence="12 13" key="1">
    <citation type="submission" date="2019-02" db="EMBL/GenBank/DDBJ databases">
        <title>Sequencing the genomes of 1000 actinobacteria strains.</title>
        <authorList>
            <person name="Klenk H.-P."/>
        </authorList>
    </citation>
    <scope>NUCLEOTIDE SEQUENCE [LARGE SCALE GENOMIC DNA]</scope>
    <source>
        <strain evidence="12 13">DSM 17364</strain>
    </source>
</reference>
<dbReference type="Gene3D" id="3.30.70.890">
    <property type="entry name" value="GHMP kinase, C-terminal domain"/>
    <property type="match status" value="1"/>
</dbReference>
<dbReference type="SUPFAM" id="SSF55060">
    <property type="entry name" value="GHMP Kinase, C-terminal domain"/>
    <property type="match status" value="1"/>
</dbReference>
<dbReference type="InterPro" id="IPR014721">
    <property type="entry name" value="Ribsml_uS5_D2-typ_fold_subgr"/>
</dbReference>
<evidence type="ECO:0000256" key="3">
    <source>
        <dbReference type="ARBA" id="ARBA00017473"/>
    </source>
</evidence>
<dbReference type="RefSeq" id="WP_130450608.1">
    <property type="nucleotide sequence ID" value="NZ_SHLA01000001.1"/>
</dbReference>
<comment type="catalytic activity">
    <reaction evidence="9">
        <text>4-CDP-2-C-methyl-D-erythritol + ATP = 4-CDP-2-C-methyl-D-erythritol 2-phosphate + ADP + H(+)</text>
        <dbReference type="Rhea" id="RHEA:18437"/>
        <dbReference type="ChEBI" id="CHEBI:15378"/>
        <dbReference type="ChEBI" id="CHEBI:30616"/>
        <dbReference type="ChEBI" id="CHEBI:57823"/>
        <dbReference type="ChEBI" id="CHEBI:57919"/>
        <dbReference type="ChEBI" id="CHEBI:456216"/>
        <dbReference type="EC" id="2.7.1.148"/>
    </reaction>
</comment>
<evidence type="ECO:0000259" key="10">
    <source>
        <dbReference type="Pfam" id="PF00288"/>
    </source>
</evidence>
<evidence type="ECO:0000313" key="12">
    <source>
        <dbReference type="EMBL" id="RZU62070.1"/>
    </source>
</evidence>
<keyword evidence="4 9" id="KW-0808">Transferase</keyword>
<dbReference type="PANTHER" id="PTHR43527">
    <property type="entry name" value="4-DIPHOSPHOCYTIDYL-2-C-METHYL-D-ERYTHRITOL KINASE, CHLOROPLASTIC"/>
    <property type="match status" value="1"/>
</dbReference>
<dbReference type="InterPro" id="IPR020568">
    <property type="entry name" value="Ribosomal_Su5_D2-typ_SF"/>
</dbReference>
<evidence type="ECO:0000256" key="5">
    <source>
        <dbReference type="ARBA" id="ARBA00022741"/>
    </source>
</evidence>
<comment type="similarity">
    <text evidence="1 9">Belongs to the GHMP kinase family. IspE subfamily.</text>
</comment>
<evidence type="ECO:0000256" key="1">
    <source>
        <dbReference type="ARBA" id="ARBA00009684"/>
    </source>
</evidence>
<dbReference type="NCBIfam" id="NF002870">
    <property type="entry name" value="PRK03188.1"/>
    <property type="match status" value="1"/>
</dbReference>
<feature type="active site" evidence="9">
    <location>
        <position position="146"/>
    </location>
</feature>
<dbReference type="Pfam" id="PF00288">
    <property type="entry name" value="GHMP_kinases_N"/>
    <property type="match status" value="1"/>
</dbReference>
<evidence type="ECO:0000259" key="11">
    <source>
        <dbReference type="Pfam" id="PF08544"/>
    </source>
</evidence>
<feature type="active site" evidence="9">
    <location>
        <position position="12"/>
    </location>
</feature>
<evidence type="ECO:0000256" key="9">
    <source>
        <dbReference type="HAMAP-Rule" id="MF_00061"/>
    </source>
</evidence>
<sequence>MKSSVTARAPGKINVFFRAGPPRPDGYHDVASLYLAVSLYEDVTATVRDDDGVTVRLSADSTAVRDPEDFPLDADNLVVRAAKLLARHTGAGTGVDLEVTKRVPIAGGMGGGSADAAAALVACNALWGTGLTREQLCELGSELGADVPFAITGGAAVGLGIGDELSPLLLRDRSDWVVLPASYGLSTPAVFKQLDALRADEDVPTPTEVDADVVLALVSGDHERLPGLMHNDLAPAAVNLAPELGQVIEESLRAGALAAIVSGSGPTTALLAADAHHAAELALQLQDEPGLAAHAVHGPVPGAQII</sequence>
<proteinExistence type="inferred from homology"/>
<dbReference type="AlphaFoldDB" id="A0A4Q8ACX4"/>
<keyword evidence="5 9" id="KW-0547">Nucleotide-binding</keyword>
<dbReference type="Proteomes" id="UP000292685">
    <property type="component" value="Unassembled WGS sequence"/>
</dbReference>
<dbReference type="PIRSF" id="PIRSF010376">
    <property type="entry name" value="IspE"/>
    <property type="match status" value="1"/>
</dbReference>
<evidence type="ECO:0000313" key="13">
    <source>
        <dbReference type="Proteomes" id="UP000292685"/>
    </source>
</evidence>
<keyword evidence="9" id="KW-0414">Isoprene biosynthesis</keyword>
<dbReference type="InterPro" id="IPR013750">
    <property type="entry name" value="GHMP_kinase_C_dom"/>
</dbReference>